<feature type="region of interest" description="Disordered" evidence="3">
    <location>
        <begin position="140"/>
        <end position="188"/>
    </location>
</feature>
<dbReference type="InterPro" id="IPR001452">
    <property type="entry name" value="SH3_domain"/>
</dbReference>
<proteinExistence type="predicted"/>
<dbReference type="CDD" id="cd11770">
    <property type="entry name" value="SH3_Nephrocystin"/>
    <property type="match status" value="1"/>
</dbReference>
<evidence type="ECO:0000313" key="6">
    <source>
        <dbReference type="Proteomes" id="UP000314982"/>
    </source>
</evidence>
<dbReference type="InterPro" id="IPR039687">
    <property type="entry name" value="NPHP1"/>
</dbReference>
<feature type="compositionally biased region" description="Acidic residues" evidence="3">
    <location>
        <begin position="153"/>
        <end position="178"/>
    </location>
</feature>
<dbReference type="InterPro" id="IPR036028">
    <property type="entry name" value="SH3-like_dom_sf"/>
</dbReference>
<accession>A0A4W5LX99</accession>
<reference evidence="5" key="3">
    <citation type="submission" date="2025-09" db="UniProtKB">
        <authorList>
            <consortium name="Ensembl"/>
        </authorList>
    </citation>
    <scope>IDENTIFICATION</scope>
</reference>
<dbReference type="SUPFAM" id="SSF50044">
    <property type="entry name" value="SH3-domain"/>
    <property type="match status" value="1"/>
</dbReference>
<name>A0A4W5LX99_9TELE</name>
<dbReference type="SMART" id="SM00326">
    <property type="entry name" value="SH3"/>
    <property type="match status" value="1"/>
</dbReference>
<dbReference type="PANTHER" id="PTHR15176">
    <property type="entry name" value="NEPHROCYSTIN"/>
    <property type="match status" value="1"/>
</dbReference>
<dbReference type="Ensembl" id="ENSHHUT00000031572.1">
    <property type="protein sequence ID" value="ENSHHUP00000030314.1"/>
    <property type="gene ID" value="ENSHHUG00000019031.1"/>
</dbReference>
<feature type="region of interest" description="Disordered" evidence="3">
    <location>
        <begin position="248"/>
        <end position="273"/>
    </location>
</feature>
<feature type="compositionally biased region" description="Acidic residues" evidence="3">
    <location>
        <begin position="251"/>
        <end position="265"/>
    </location>
</feature>
<reference evidence="5" key="2">
    <citation type="submission" date="2025-08" db="UniProtKB">
        <authorList>
            <consortium name="Ensembl"/>
        </authorList>
    </citation>
    <scope>IDENTIFICATION</scope>
</reference>
<dbReference type="GO" id="GO:0005929">
    <property type="term" value="C:cilium"/>
    <property type="evidence" value="ECO:0007669"/>
    <property type="project" value="TreeGrafter"/>
</dbReference>
<organism evidence="5 6">
    <name type="scientific">Hucho hucho</name>
    <name type="common">huchen</name>
    <dbReference type="NCBI Taxonomy" id="62062"/>
    <lineage>
        <taxon>Eukaryota</taxon>
        <taxon>Metazoa</taxon>
        <taxon>Chordata</taxon>
        <taxon>Craniata</taxon>
        <taxon>Vertebrata</taxon>
        <taxon>Euteleostomi</taxon>
        <taxon>Actinopterygii</taxon>
        <taxon>Neopterygii</taxon>
        <taxon>Teleostei</taxon>
        <taxon>Protacanthopterygii</taxon>
        <taxon>Salmoniformes</taxon>
        <taxon>Salmonidae</taxon>
        <taxon>Salmoninae</taxon>
        <taxon>Hucho</taxon>
    </lineage>
</organism>
<dbReference type="PROSITE" id="PS50002">
    <property type="entry name" value="SH3"/>
    <property type="match status" value="1"/>
</dbReference>
<dbReference type="AlphaFoldDB" id="A0A4W5LX99"/>
<dbReference type="Pfam" id="PF00018">
    <property type="entry name" value="SH3_1"/>
    <property type="match status" value="1"/>
</dbReference>
<keyword evidence="6" id="KW-1185">Reference proteome</keyword>
<reference evidence="6" key="1">
    <citation type="submission" date="2018-06" db="EMBL/GenBank/DDBJ databases">
        <title>Genome assembly of Danube salmon.</title>
        <authorList>
            <person name="Macqueen D.J."/>
            <person name="Gundappa M.K."/>
        </authorList>
    </citation>
    <scope>NUCLEOTIDE SEQUENCE [LARGE SCALE GENOMIC DNA]</scope>
</reference>
<evidence type="ECO:0000256" key="1">
    <source>
        <dbReference type="ARBA" id="ARBA00022443"/>
    </source>
</evidence>
<dbReference type="GO" id="GO:0005737">
    <property type="term" value="C:cytoplasm"/>
    <property type="evidence" value="ECO:0007669"/>
    <property type="project" value="TreeGrafter"/>
</dbReference>
<evidence type="ECO:0000256" key="3">
    <source>
        <dbReference type="SAM" id="MobiDB-lite"/>
    </source>
</evidence>
<dbReference type="GO" id="GO:0090251">
    <property type="term" value="P:protein localization involved in establishment of planar polarity"/>
    <property type="evidence" value="ECO:0007669"/>
    <property type="project" value="TreeGrafter"/>
</dbReference>
<protein>
    <submittedName>
        <fullName evidence="5">Nephronophthisis 1</fullName>
    </submittedName>
</protein>
<evidence type="ECO:0000313" key="5">
    <source>
        <dbReference type="Ensembl" id="ENSHHUP00000030314.1"/>
    </source>
</evidence>
<evidence type="ECO:0000259" key="4">
    <source>
        <dbReference type="PROSITE" id="PS50002"/>
    </source>
</evidence>
<evidence type="ECO:0000256" key="2">
    <source>
        <dbReference type="PROSITE-ProRule" id="PRU00192"/>
    </source>
</evidence>
<dbReference type="GeneTree" id="ENSGT00390000007701"/>
<sequence>MILYFFYQGRRNACWLASINQMLQPKHVITFWSRQHQIHGLRILRQRGAVSLARMISLVDSLIKDARLSDGSGRTEAYQSRCIHLQNLVEETTRKLKKLTKADEPAPVGNYDQRKMEEESRLRGIEEKLLVLVLELSPPQKREGGLSRSSQAQEDEDSEEEESEEQSEEESEEDDEEDVVTKTMEQIPESGTATYMVISAFKGEQEGDLTIQMGEVLTILSKNEDGWWLAQDSKGNKGQVPKTYMKRYSDQDEEDDEEASEDEELESKRKQSSNWDSVRRAITEIDATDVLSAMGAIPAGFRSSTLSKLLDEGITYRGSHYIQPELSQSKLSFKDLFRDPDTGKVRQRTARTSLTLTLWSCKSIPTPGVGVQVLSRHIRLCAFDGTQVLSNIHTIRATCNANNVKTWSFSPRMTGNLPSLLDGDCFLRCNSDAPELGILFELGVTYIRNSTGERGDLSCGWAFLKLFDANGAPVPHRTYELLVHGGTPYEKDIEVDPSLTRGATGTGMFQQMMLSRKLPKLFLKLKSPNVRTRSQLSALPDTLVGSLSSIHLLVLYRQLLADILLMDRATMQNADLICSPLLATFPEIMDQSDLLDALRKYWLEAESNMKRSEKRDLPLLKRKFVRVYMDNMYPLLYSADLPPPRWADEMVENQRARVIFNSSLEPFHTHTPDSPPRHQAFDISQLTYDLLCMAQ</sequence>
<feature type="domain" description="SH3" evidence="4">
    <location>
        <begin position="190"/>
        <end position="250"/>
    </location>
</feature>
<dbReference type="PANTHER" id="PTHR15176:SF1">
    <property type="entry name" value="NEPHROCYSTIN-1"/>
    <property type="match status" value="1"/>
</dbReference>
<dbReference type="InterPro" id="IPR030642">
    <property type="entry name" value="NPHP1_SH3"/>
</dbReference>
<dbReference type="Gene3D" id="2.30.30.40">
    <property type="entry name" value="SH3 Domains"/>
    <property type="match status" value="1"/>
</dbReference>
<dbReference type="STRING" id="62062.ENSHHUP00000030314"/>
<dbReference type="Proteomes" id="UP000314982">
    <property type="component" value="Unassembled WGS sequence"/>
</dbReference>
<keyword evidence="1 2" id="KW-0728">SH3 domain</keyword>